<dbReference type="Proteomes" id="UP000033882">
    <property type="component" value="Unassembled WGS sequence"/>
</dbReference>
<dbReference type="PANTHER" id="PTHR11669">
    <property type="entry name" value="REPLICATION FACTOR C / DNA POLYMERASE III GAMMA-TAU SUBUNIT"/>
    <property type="match status" value="1"/>
</dbReference>
<reference evidence="1 2" key="1">
    <citation type="journal article" date="2015" name="Nature">
        <title>rRNA introns, odd ribosomes, and small enigmatic genomes across a large radiation of phyla.</title>
        <authorList>
            <person name="Brown C.T."/>
            <person name="Hug L.A."/>
            <person name="Thomas B.C."/>
            <person name="Sharon I."/>
            <person name="Castelle C.J."/>
            <person name="Singh A."/>
            <person name="Wilkins M.J."/>
            <person name="Williams K.H."/>
            <person name="Banfield J.F."/>
        </authorList>
    </citation>
    <scope>NUCLEOTIDE SEQUENCE [LARGE SCALE GENOMIC DNA]</scope>
</reference>
<dbReference type="GO" id="GO:0006261">
    <property type="term" value="P:DNA-templated DNA replication"/>
    <property type="evidence" value="ECO:0007669"/>
    <property type="project" value="TreeGrafter"/>
</dbReference>
<comment type="caution">
    <text evidence="1">The sequence shown here is derived from an EMBL/GenBank/DDBJ whole genome shotgun (WGS) entry which is preliminary data.</text>
</comment>
<accession>A0A0G1U6H6</accession>
<sequence length="229" mass="26468">MKEFYKKIEKDFTQLIGTNNLFQAYLFFGEDEEAIMEFSRRLAHALEYKTFETDEKFLNDFVEVHPLEKESIGINEVRTVQRFLYQKPTVSSRRMVVLYPADTITDEGQSALLKIIEEPPRDALIILIAHAADNVLPTIASRVHEVYFAMEGSKIEAGDFFSETLGGLRKNLEKNSALAHEIIRRKMALDRYNLNKPLQMRLLEGYAEQYGIAKKAKEVVKKRITRKSS</sequence>
<dbReference type="SUPFAM" id="SSF52540">
    <property type="entry name" value="P-loop containing nucleoside triphosphate hydrolases"/>
    <property type="match status" value="1"/>
</dbReference>
<name>A0A0G1U6H6_9BACT</name>
<dbReference type="Pfam" id="PF13177">
    <property type="entry name" value="DNA_pol3_delta2"/>
    <property type="match status" value="1"/>
</dbReference>
<dbReference type="PANTHER" id="PTHR11669:SF8">
    <property type="entry name" value="DNA POLYMERASE III SUBUNIT DELTA"/>
    <property type="match status" value="1"/>
</dbReference>
<evidence type="ECO:0008006" key="3">
    <source>
        <dbReference type="Google" id="ProtNLM"/>
    </source>
</evidence>
<evidence type="ECO:0000313" key="2">
    <source>
        <dbReference type="Proteomes" id="UP000033882"/>
    </source>
</evidence>
<protein>
    <recommendedName>
        <fullName evidence="3">Polymerase III, delta prime subunit protein</fullName>
    </recommendedName>
</protein>
<dbReference type="InterPro" id="IPR050238">
    <property type="entry name" value="DNA_Rep/Repair_Clamp_Loader"/>
</dbReference>
<gene>
    <name evidence="1" type="ORF">UY19_C0010G0020</name>
</gene>
<dbReference type="AlphaFoldDB" id="A0A0G1U6H6"/>
<organism evidence="1 2">
    <name type="scientific">Candidatus Wolfebacteria bacterium GW2011_GWA2_47_9b</name>
    <dbReference type="NCBI Taxonomy" id="1619005"/>
    <lineage>
        <taxon>Bacteria</taxon>
        <taxon>Candidatus Wolfeibacteriota</taxon>
    </lineage>
</organism>
<proteinExistence type="predicted"/>
<evidence type="ECO:0000313" key="1">
    <source>
        <dbReference type="EMBL" id="KKU89687.1"/>
    </source>
</evidence>
<dbReference type="EMBL" id="LCPB01000010">
    <property type="protein sequence ID" value="KKU89687.1"/>
    <property type="molecule type" value="Genomic_DNA"/>
</dbReference>
<dbReference type="InterPro" id="IPR027417">
    <property type="entry name" value="P-loop_NTPase"/>
</dbReference>
<dbReference type="Gene3D" id="3.40.50.300">
    <property type="entry name" value="P-loop containing nucleotide triphosphate hydrolases"/>
    <property type="match status" value="1"/>
</dbReference>